<dbReference type="HAMAP" id="MF_02225">
    <property type="entry name" value="CoaBC"/>
    <property type="match status" value="1"/>
</dbReference>
<dbReference type="EMBL" id="JAGKSQ010000005">
    <property type="protein sequence ID" value="MBP3952087.1"/>
    <property type="molecule type" value="Genomic_DNA"/>
</dbReference>
<comment type="catalytic activity">
    <reaction evidence="3 4">
        <text>N-[(R)-4-phosphopantothenoyl]-L-cysteine + H(+) = (R)-4'-phosphopantetheine + CO2</text>
        <dbReference type="Rhea" id="RHEA:16793"/>
        <dbReference type="ChEBI" id="CHEBI:15378"/>
        <dbReference type="ChEBI" id="CHEBI:16526"/>
        <dbReference type="ChEBI" id="CHEBI:59458"/>
        <dbReference type="ChEBI" id="CHEBI:61723"/>
        <dbReference type="EC" id="4.1.1.36"/>
    </reaction>
</comment>
<feature type="domain" description="DNA/pantothenate metabolism flavoprotein C-terminal" evidence="6">
    <location>
        <begin position="185"/>
        <end position="393"/>
    </location>
</feature>
<dbReference type="GO" id="GO:0004632">
    <property type="term" value="F:phosphopantothenate--cysteine ligase activity"/>
    <property type="evidence" value="ECO:0007669"/>
    <property type="project" value="UniProtKB-UniRule"/>
</dbReference>
<sequence>MIKGKNIVLAVSGGIAAFKAAALTSQMVQAGANVKVMMTSSAQKFVTPLTFQALSRHAVFEDTFNEPDPSKIAHIDLADWADVIVVAPATANIISKLAHGMADDMITTTILATKAKVFIVPAMNVNMYQRAAVQRNFQTLKQDEFSFIEGDEGYLACGWVGKGRMAEPEAIVDVLHTYFHKDEPLKGKNVLITAGPTQERIDPVRFFTNHSTGKMGYAIAEAAHELGANVTLISGPTNLACPNGVHIINVTSAQEMLEAVLANFERADLVIKSAAVADYRPKETFVHKRKKQPGQWSIEMERTTDILKMLGERKTTQILVGFAAESEHLIDNAKKKLETKNLDFIIANNIIEEGSGFKGDTNKITTISKGGEIKEHPLLSKKETARTILNEVIPLLERMR</sequence>
<evidence type="ECO:0000313" key="8">
    <source>
        <dbReference type="Proteomes" id="UP000678228"/>
    </source>
</evidence>
<keyword evidence="3 4" id="KW-0285">Flavoprotein</keyword>
<evidence type="ECO:0000256" key="1">
    <source>
        <dbReference type="ARBA" id="ARBA00022793"/>
    </source>
</evidence>
<dbReference type="Pfam" id="PF04127">
    <property type="entry name" value="DFP"/>
    <property type="match status" value="1"/>
</dbReference>
<feature type="domain" description="Flavoprotein" evidence="5">
    <location>
        <begin position="5"/>
        <end position="175"/>
    </location>
</feature>
<keyword evidence="3" id="KW-0511">Multifunctional enzyme</keyword>
<organism evidence="7 8">
    <name type="scientific">Halalkalibacter suaedae</name>
    <dbReference type="NCBI Taxonomy" id="2822140"/>
    <lineage>
        <taxon>Bacteria</taxon>
        <taxon>Bacillati</taxon>
        <taxon>Bacillota</taxon>
        <taxon>Bacilli</taxon>
        <taxon>Bacillales</taxon>
        <taxon>Bacillaceae</taxon>
        <taxon>Halalkalibacter</taxon>
    </lineage>
</organism>
<keyword evidence="3 4" id="KW-0436">Ligase</keyword>
<comment type="cofactor">
    <cofactor evidence="3">
        <name>Mg(2+)</name>
        <dbReference type="ChEBI" id="CHEBI:18420"/>
    </cofactor>
</comment>
<evidence type="ECO:0000256" key="2">
    <source>
        <dbReference type="ARBA" id="ARBA00023239"/>
    </source>
</evidence>
<reference evidence="7" key="1">
    <citation type="submission" date="2021-03" db="EMBL/GenBank/DDBJ databases">
        <title>Bacillus suaedae sp. nov., isolated from Suaeda aralocaspica.</title>
        <authorList>
            <person name="Lei R.F.R."/>
        </authorList>
    </citation>
    <scope>NUCLEOTIDE SEQUENCE</scope>
    <source>
        <strain evidence="7">YZJH907-2</strain>
    </source>
</reference>
<comment type="function">
    <text evidence="4">Catalyzes two steps in the biosynthesis of coenzyme A. In the first step cysteine is conjugated to 4'-phosphopantothenate to form 4-phosphopantothenoylcysteine, in the latter compound is decarboxylated to form 4'-phosphopantotheine.</text>
</comment>
<keyword evidence="8" id="KW-1185">Reference proteome</keyword>
<name>A0A940WWZ1_9BACI</name>
<feature type="binding site" evidence="3">
    <location>
        <position position="340"/>
    </location>
    <ligand>
        <name>CTP</name>
        <dbReference type="ChEBI" id="CHEBI:37563"/>
    </ligand>
</feature>
<comment type="function">
    <text evidence="3">Catalyzes two sequential steps in the biosynthesis of coenzyme A. In the first step cysteine is conjugated to 4'-phosphopantothenate to form 4-phosphopantothenoylcysteine. In the second step the latter compound is decarboxylated to form 4'-phosphopantotheine.</text>
</comment>
<dbReference type="EC" id="4.1.1.36" evidence="3"/>
<dbReference type="GO" id="GO:0071513">
    <property type="term" value="C:phosphopantothenoylcysteine decarboxylase complex"/>
    <property type="evidence" value="ECO:0007669"/>
    <property type="project" value="TreeGrafter"/>
</dbReference>
<comment type="pathway">
    <text evidence="3 4">Cofactor biosynthesis; coenzyme A biosynthesis; CoA from (R)-pantothenate: step 2/5.</text>
</comment>
<keyword evidence="1 3" id="KW-0210">Decarboxylase</keyword>
<dbReference type="GO" id="GO:0004633">
    <property type="term" value="F:phosphopantothenoylcysteine decarboxylase activity"/>
    <property type="evidence" value="ECO:0007669"/>
    <property type="project" value="UniProtKB-UniRule"/>
</dbReference>
<comment type="pathway">
    <text evidence="3 4">Cofactor biosynthesis; coenzyme A biosynthesis; CoA from (R)-pantothenate: step 3/5.</text>
</comment>
<dbReference type="Gene3D" id="3.40.50.10300">
    <property type="entry name" value="CoaB-like"/>
    <property type="match status" value="1"/>
</dbReference>
<evidence type="ECO:0000259" key="6">
    <source>
        <dbReference type="Pfam" id="PF04127"/>
    </source>
</evidence>
<proteinExistence type="inferred from homology"/>
<keyword evidence="3" id="KW-0460">Magnesium</keyword>
<protein>
    <recommendedName>
        <fullName evidence="3">Coenzyme A biosynthesis bifunctional protein CoaBC</fullName>
    </recommendedName>
    <alternativeName>
        <fullName evidence="3">DNA/pantothenate metabolism flavoprotein</fullName>
    </alternativeName>
    <alternativeName>
        <fullName evidence="3">Phosphopantothenoylcysteine synthetase/decarboxylase</fullName>
        <shortName evidence="3">PPCS-PPCDC</shortName>
    </alternativeName>
    <domain>
        <recommendedName>
            <fullName evidence="3">Phosphopantothenoylcysteine decarboxylase</fullName>
            <shortName evidence="3">PPC decarboxylase</shortName>
            <shortName evidence="3">PPC-DC</shortName>
            <ecNumber evidence="3">4.1.1.36</ecNumber>
        </recommendedName>
        <alternativeName>
            <fullName evidence="3">CoaC</fullName>
        </alternativeName>
    </domain>
    <domain>
        <recommendedName>
            <fullName evidence="3">Phosphopantothenate--cysteine ligase</fullName>
            <ecNumber evidence="3">6.3.2.5</ecNumber>
        </recommendedName>
        <alternativeName>
            <fullName evidence="3">CoaB</fullName>
        </alternativeName>
        <alternativeName>
            <fullName evidence="3">Phosphopantothenoylcysteine synthetase</fullName>
            <shortName evidence="3">PPC synthetase</shortName>
            <shortName evidence="3">PPC-S</shortName>
        </alternativeName>
    </domain>
</protein>
<keyword evidence="3" id="KW-0479">Metal-binding</keyword>
<dbReference type="Pfam" id="PF02441">
    <property type="entry name" value="Flavoprotein"/>
    <property type="match status" value="1"/>
</dbReference>
<feature type="binding site" evidence="3">
    <location>
        <position position="336"/>
    </location>
    <ligand>
        <name>CTP</name>
        <dbReference type="ChEBI" id="CHEBI:37563"/>
    </ligand>
</feature>
<comment type="caution">
    <text evidence="3">Lacks conserved residue(s) required for the propagation of feature annotation.</text>
</comment>
<keyword evidence="2 3" id="KW-0456">Lyase</keyword>
<comment type="cofactor">
    <cofactor evidence="3">
        <name>FMN</name>
        <dbReference type="ChEBI" id="CHEBI:58210"/>
    </cofactor>
    <text evidence="3">Binds 1 FMN per subunit.</text>
</comment>
<dbReference type="SUPFAM" id="SSF52507">
    <property type="entry name" value="Homo-oligomeric flavin-containing Cys decarboxylases, HFCD"/>
    <property type="match status" value="1"/>
</dbReference>
<evidence type="ECO:0000259" key="5">
    <source>
        <dbReference type="Pfam" id="PF02441"/>
    </source>
</evidence>
<feature type="binding site" evidence="3">
    <location>
        <position position="278"/>
    </location>
    <ligand>
        <name>CTP</name>
        <dbReference type="ChEBI" id="CHEBI:37563"/>
    </ligand>
</feature>
<comment type="similarity">
    <text evidence="3 4">In the C-terminal section; belongs to the PPC synthetase family.</text>
</comment>
<dbReference type="InterPro" id="IPR036551">
    <property type="entry name" value="Flavin_trans-like"/>
</dbReference>
<accession>A0A940WWZ1</accession>
<feature type="region of interest" description="Phosphopantothenoylcysteine decarboxylase" evidence="3">
    <location>
        <begin position="1"/>
        <end position="189"/>
    </location>
</feature>
<comment type="caution">
    <text evidence="7">The sequence shown here is derived from an EMBL/GenBank/DDBJ whole genome shotgun (WGS) entry which is preliminary data.</text>
</comment>
<dbReference type="Gene3D" id="3.40.50.1950">
    <property type="entry name" value="Flavin prenyltransferase-like"/>
    <property type="match status" value="1"/>
</dbReference>
<gene>
    <name evidence="3 7" type="primary">coaBC</name>
    <name evidence="7" type="ORF">J7W16_13180</name>
</gene>
<evidence type="ECO:0000256" key="4">
    <source>
        <dbReference type="RuleBase" id="RU364078"/>
    </source>
</evidence>
<dbReference type="Proteomes" id="UP000678228">
    <property type="component" value="Unassembled WGS sequence"/>
</dbReference>
<dbReference type="GO" id="GO:0010181">
    <property type="term" value="F:FMN binding"/>
    <property type="evidence" value="ECO:0007669"/>
    <property type="project" value="UniProtKB-UniRule"/>
</dbReference>
<keyword evidence="3 4" id="KW-0288">FMN</keyword>
<dbReference type="InterPro" id="IPR005252">
    <property type="entry name" value="CoaBC"/>
</dbReference>
<dbReference type="EC" id="6.3.2.5" evidence="3"/>
<dbReference type="InterPro" id="IPR007085">
    <property type="entry name" value="DNA/pantothenate-metab_flavo_C"/>
</dbReference>
<feature type="region of interest" description="Phosphopantothenate--cysteine ligase" evidence="3">
    <location>
        <begin position="190"/>
        <end position="400"/>
    </location>
</feature>
<dbReference type="PANTHER" id="PTHR14359">
    <property type="entry name" value="HOMO-OLIGOMERIC FLAVIN CONTAINING CYS DECARBOXYLASE FAMILY"/>
    <property type="match status" value="1"/>
</dbReference>
<dbReference type="GO" id="GO:0015937">
    <property type="term" value="P:coenzyme A biosynthetic process"/>
    <property type="evidence" value="ECO:0007669"/>
    <property type="project" value="UniProtKB-UniRule"/>
</dbReference>
<dbReference type="GO" id="GO:0046872">
    <property type="term" value="F:metal ion binding"/>
    <property type="evidence" value="ECO:0007669"/>
    <property type="project" value="UniProtKB-KW"/>
</dbReference>
<evidence type="ECO:0000313" key="7">
    <source>
        <dbReference type="EMBL" id="MBP3952087.1"/>
    </source>
</evidence>
<feature type="active site" description="Proton donor" evidence="3">
    <location>
        <position position="157"/>
    </location>
</feature>
<feature type="binding site" evidence="3">
    <location>
        <position position="322"/>
    </location>
    <ligand>
        <name>CTP</name>
        <dbReference type="ChEBI" id="CHEBI:37563"/>
    </ligand>
</feature>
<dbReference type="PANTHER" id="PTHR14359:SF6">
    <property type="entry name" value="PHOSPHOPANTOTHENOYLCYSTEINE DECARBOXYLASE"/>
    <property type="match status" value="1"/>
</dbReference>
<dbReference type="AlphaFoldDB" id="A0A940WWZ1"/>
<dbReference type="InterPro" id="IPR003382">
    <property type="entry name" value="Flavoprotein"/>
</dbReference>
<comment type="similarity">
    <text evidence="3 4">In the N-terminal section; belongs to the HFCD (homo-oligomeric flavin containing Cys decarboxylase) superfamily.</text>
</comment>
<feature type="binding site" evidence="3">
    <location>
        <position position="288"/>
    </location>
    <ligand>
        <name>CTP</name>
        <dbReference type="ChEBI" id="CHEBI:37563"/>
    </ligand>
</feature>
<dbReference type="RefSeq" id="WP_210597787.1">
    <property type="nucleotide sequence ID" value="NZ_JAGKSQ010000005.1"/>
</dbReference>
<evidence type="ECO:0000256" key="3">
    <source>
        <dbReference type="HAMAP-Rule" id="MF_02225"/>
    </source>
</evidence>
<comment type="catalytic activity">
    <reaction evidence="3 4">
        <text>(R)-4'-phosphopantothenate + L-cysteine + CTP = N-[(R)-4-phosphopantothenoyl]-L-cysteine + CMP + diphosphate + H(+)</text>
        <dbReference type="Rhea" id="RHEA:19397"/>
        <dbReference type="ChEBI" id="CHEBI:10986"/>
        <dbReference type="ChEBI" id="CHEBI:15378"/>
        <dbReference type="ChEBI" id="CHEBI:33019"/>
        <dbReference type="ChEBI" id="CHEBI:35235"/>
        <dbReference type="ChEBI" id="CHEBI:37563"/>
        <dbReference type="ChEBI" id="CHEBI:59458"/>
        <dbReference type="ChEBI" id="CHEBI:60377"/>
        <dbReference type="EC" id="6.3.2.5"/>
    </reaction>
</comment>
<dbReference type="GO" id="GO:0015941">
    <property type="term" value="P:pantothenate catabolic process"/>
    <property type="evidence" value="ECO:0007669"/>
    <property type="project" value="InterPro"/>
</dbReference>
<dbReference type="InterPro" id="IPR035929">
    <property type="entry name" value="CoaB-like_sf"/>
</dbReference>
<dbReference type="SUPFAM" id="SSF102645">
    <property type="entry name" value="CoaB-like"/>
    <property type="match status" value="1"/>
</dbReference>
<dbReference type="NCBIfam" id="TIGR00521">
    <property type="entry name" value="coaBC_dfp"/>
    <property type="match status" value="1"/>
</dbReference>